<sequence>MKSLSAPGHDGLPACFFQRSWQLLKDDIVMMIQSTFEMASLPQTINHTNIALIPKTAASASPSDFCPIFLRNVIYKIITKILTNRLRSHMDNLISPFQNAFIPGRKISDNIIIAQEVLHAMKSPRNRKKLFALKIDMSKAYDRVS</sequence>
<comment type="caution">
    <text evidence="2">The sequence shown here is derived from an EMBL/GenBank/DDBJ whole genome shotgun (WGS) entry which is preliminary data.</text>
</comment>
<dbReference type="Pfam" id="PF00078">
    <property type="entry name" value="RVT_1"/>
    <property type="match status" value="1"/>
</dbReference>
<dbReference type="InterPro" id="IPR000477">
    <property type="entry name" value="RT_dom"/>
</dbReference>
<organism evidence="2 3">
    <name type="scientific">Iris pallida</name>
    <name type="common">Sweet iris</name>
    <dbReference type="NCBI Taxonomy" id="29817"/>
    <lineage>
        <taxon>Eukaryota</taxon>
        <taxon>Viridiplantae</taxon>
        <taxon>Streptophyta</taxon>
        <taxon>Embryophyta</taxon>
        <taxon>Tracheophyta</taxon>
        <taxon>Spermatophyta</taxon>
        <taxon>Magnoliopsida</taxon>
        <taxon>Liliopsida</taxon>
        <taxon>Asparagales</taxon>
        <taxon>Iridaceae</taxon>
        <taxon>Iridoideae</taxon>
        <taxon>Irideae</taxon>
        <taxon>Iris</taxon>
    </lineage>
</organism>
<dbReference type="PANTHER" id="PTHR46890:SF48">
    <property type="entry name" value="RNA-DIRECTED DNA POLYMERASE"/>
    <property type="match status" value="1"/>
</dbReference>
<evidence type="ECO:0000259" key="1">
    <source>
        <dbReference type="PROSITE" id="PS50878"/>
    </source>
</evidence>
<dbReference type="PROSITE" id="PS50878">
    <property type="entry name" value="RT_POL"/>
    <property type="match status" value="1"/>
</dbReference>
<feature type="domain" description="Reverse transcriptase" evidence="1">
    <location>
        <begin position="34"/>
        <end position="145"/>
    </location>
</feature>
<name>A0AAX6HZV4_IRIPA</name>
<accession>A0AAX6HZV4</accession>
<dbReference type="EMBL" id="JANAVB010005598">
    <property type="protein sequence ID" value="KAJ6846358.1"/>
    <property type="molecule type" value="Genomic_DNA"/>
</dbReference>
<proteinExistence type="predicted"/>
<gene>
    <name evidence="2" type="ORF">M6B38_280445</name>
</gene>
<reference evidence="2" key="1">
    <citation type="journal article" date="2023" name="GigaByte">
        <title>Genome assembly of the bearded iris, Iris pallida Lam.</title>
        <authorList>
            <person name="Bruccoleri R.E."/>
            <person name="Oakeley E.J."/>
            <person name="Faust A.M.E."/>
            <person name="Altorfer M."/>
            <person name="Dessus-Babus S."/>
            <person name="Burckhardt D."/>
            <person name="Oertli M."/>
            <person name="Naumann U."/>
            <person name="Petersen F."/>
            <person name="Wong J."/>
        </authorList>
    </citation>
    <scope>NUCLEOTIDE SEQUENCE</scope>
    <source>
        <strain evidence="2">GSM-AAB239-AS_SAM_17_03QT</strain>
    </source>
</reference>
<keyword evidence="3" id="KW-1185">Reference proteome</keyword>
<evidence type="ECO:0000313" key="3">
    <source>
        <dbReference type="Proteomes" id="UP001140949"/>
    </source>
</evidence>
<protein>
    <recommendedName>
        <fullName evidence="1">Reverse transcriptase domain-containing protein</fullName>
    </recommendedName>
</protein>
<evidence type="ECO:0000313" key="2">
    <source>
        <dbReference type="EMBL" id="KAJ6846358.1"/>
    </source>
</evidence>
<dbReference type="AlphaFoldDB" id="A0AAX6HZV4"/>
<reference evidence="2" key="2">
    <citation type="submission" date="2023-04" db="EMBL/GenBank/DDBJ databases">
        <authorList>
            <person name="Bruccoleri R.E."/>
            <person name="Oakeley E.J."/>
            <person name="Faust A.-M."/>
            <person name="Dessus-Babus S."/>
            <person name="Altorfer M."/>
            <person name="Burckhardt D."/>
            <person name="Oertli M."/>
            <person name="Naumann U."/>
            <person name="Petersen F."/>
            <person name="Wong J."/>
        </authorList>
    </citation>
    <scope>NUCLEOTIDE SEQUENCE</scope>
    <source>
        <strain evidence="2">GSM-AAB239-AS_SAM_17_03QT</strain>
        <tissue evidence="2">Leaf</tissue>
    </source>
</reference>
<dbReference type="Proteomes" id="UP001140949">
    <property type="component" value="Unassembled WGS sequence"/>
</dbReference>
<dbReference type="PANTHER" id="PTHR46890">
    <property type="entry name" value="NON-LTR RETROLELEMENT REVERSE TRANSCRIPTASE-LIKE PROTEIN-RELATED"/>
    <property type="match status" value="1"/>
</dbReference>
<dbReference type="InterPro" id="IPR052343">
    <property type="entry name" value="Retrotransposon-Effector_Assoc"/>
</dbReference>